<dbReference type="PRINTS" id="PR00105">
    <property type="entry name" value="C5METTRFRASE"/>
</dbReference>
<sequence>MTNRSDEAVRAVDLFCGGGGLSTALAEACEELDRDVELVAVNHWGKAIETHQRNHPWAAHLNAKVEELYPPDVVDPGAVDLLIAAPECTHFSAARGGKPVTEQQRASPMHVLDWIGKLQPESVLLENVPEFKSWGPIVDGEPTRDGTKFDAWKTQLEADRYSVRHTTLNAADYGDATSRRRFFVMARRDYRPAFPDPTHSQNGDEPGTDEWRSAAEIIDWDELGDSIWTRSRPLSNNTMQRIAEGIRQHCADSLAPYADAIAEITPEDVEAMQDDVVALDDLEHTADERDDPFLVEGPAADPDADETEFSTTMVMGQHSNALAKDATESPVPTVATRGAIHCIHTDPFVLPRNGAFRGLHSNTTYEPDECSLRTVTAKNHDGHLVWPFLVPYKSEREGQCPRTHEIEEPYPTITATGSDPYLARPFLVEYYGNSDVESIDEPLPTVTTKDRHALCIPDCYPWGLDLRYRMLQPRELAVAQGFPEAYEFAGNKTQITKQIGNAVPVSLGKALVKHLLLPTNQPTVTQYETPQTVADGGETADN</sequence>
<keyword evidence="6" id="KW-1185">Reference proteome</keyword>
<dbReference type="PROSITE" id="PS51679">
    <property type="entry name" value="SAM_MT_C5"/>
    <property type="match status" value="1"/>
</dbReference>
<dbReference type="Proteomes" id="UP001595925">
    <property type="component" value="Unassembled WGS sequence"/>
</dbReference>
<organism evidence="5 6">
    <name type="scientific">Saliphagus infecundisoli</name>
    <dbReference type="NCBI Taxonomy" id="1849069"/>
    <lineage>
        <taxon>Archaea</taxon>
        <taxon>Methanobacteriati</taxon>
        <taxon>Methanobacteriota</taxon>
        <taxon>Stenosarchaea group</taxon>
        <taxon>Halobacteria</taxon>
        <taxon>Halobacteriales</taxon>
        <taxon>Natrialbaceae</taxon>
        <taxon>Saliphagus</taxon>
    </lineage>
</organism>
<keyword evidence="4" id="KW-0949">S-adenosyl-L-methionine</keyword>
<dbReference type="RefSeq" id="WP_224829558.1">
    <property type="nucleotide sequence ID" value="NZ_JAIVEF010000021.1"/>
</dbReference>
<dbReference type="EMBL" id="JBHSJG010000009">
    <property type="protein sequence ID" value="MFC4986797.1"/>
    <property type="molecule type" value="Genomic_DNA"/>
</dbReference>
<accession>A0ABD5QCR7</accession>
<keyword evidence="2 5" id="KW-0489">Methyltransferase</keyword>
<evidence type="ECO:0000256" key="4">
    <source>
        <dbReference type="ARBA" id="ARBA00022691"/>
    </source>
</evidence>
<protein>
    <recommendedName>
        <fullName evidence="1">DNA (cytosine-5-)-methyltransferase</fullName>
        <ecNumber evidence="1">2.1.1.37</ecNumber>
    </recommendedName>
</protein>
<proteinExistence type="predicted"/>
<evidence type="ECO:0000256" key="3">
    <source>
        <dbReference type="ARBA" id="ARBA00022679"/>
    </source>
</evidence>
<dbReference type="GO" id="GO:0032259">
    <property type="term" value="P:methylation"/>
    <property type="evidence" value="ECO:0007669"/>
    <property type="project" value="UniProtKB-KW"/>
</dbReference>
<dbReference type="InterPro" id="IPR031303">
    <property type="entry name" value="C5_meth_CS"/>
</dbReference>
<dbReference type="EC" id="2.1.1.37" evidence="1"/>
<dbReference type="PROSITE" id="PS00095">
    <property type="entry name" value="C5_MTASE_2"/>
    <property type="match status" value="1"/>
</dbReference>
<evidence type="ECO:0000313" key="6">
    <source>
        <dbReference type="Proteomes" id="UP001595925"/>
    </source>
</evidence>
<dbReference type="Pfam" id="PF00145">
    <property type="entry name" value="DNA_methylase"/>
    <property type="match status" value="2"/>
</dbReference>
<name>A0ABD5QCR7_9EURY</name>
<dbReference type="InterPro" id="IPR029063">
    <property type="entry name" value="SAM-dependent_MTases_sf"/>
</dbReference>
<reference evidence="5 6" key="1">
    <citation type="journal article" date="2019" name="Int. J. Syst. Evol. Microbiol.">
        <title>The Global Catalogue of Microorganisms (GCM) 10K type strain sequencing project: providing services to taxonomists for standard genome sequencing and annotation.</title>
        <authorList>
            <consortium name="The Broad Institute Genomics Platform"/>
            <consortium name="The Broad Institute Genome Sequencing Center for Infectious Disease"/>
            <person name="Wu L."/>
            <person name="Ma J."/>
        </authorList>
    </citation>
    <scope>NUCLEOTIDE SEQUENCE [LARGE SCALE GENOMIC DNA]</scope>
    <source>
        <strain evidence="5 6">CGMCC 1.15824</strain>
    </source>
</reference>
<dbReference type="AlphaFoldDB" id="A0ABD5QCR7"/>
<gene>
    <name evidence="5" type="ORF">ACFPFO_03220</name>
</gene>
<dbReference type="SUPFAM" id="SSF53335">
    <property type="entry name" value="S-adenosyl-L-methionine-dependent methyltransferases"/>
    <property type="match status" value="1"/>
</dbReference>
<dbReference type="Gene3D" id="3.90.120.10">
    <property type="entry name" value="DNA Methylase, subunit A, domain 2"/>
    <property type="match status" value="1"/>
</dbReference>
<dbReference type="InterPro" id="IPR050390">
    <property type="entry name" value="C5-Methyltransferase"/>
</dbReference>
<evidence type="ECO:0000256" key="1">
    <source>
        <dbReference type="ARBA" id="ARBA00011975"/>
    </source>
</evidence>
<dbReference type="Gene3D" id="3.40.50.150">
    <property type="entry name" value="Vaccinia Virus protein VP39"/>
    <property type="match status" value="1"/>
</dbReference>
<dbReference type="PANTHER" id="PTHR10629:SF52">
    <property type="entry name" value="DNA (CYTOSINE-5)-METHYLTRANSFERASE 1"/>
    <property type="match status" value="1"/>
</dbReference>
<evidence type="ECO:0000313" key="5">
    <source>
        <dbReference type="EMBL" id="MFC4986797.1"/>
    </source>
</evidence>
<dbReference type="GO" id="GO:0003886">
    <property type="term" value="F:DNA (cytosine-5-)-methyltransferase activity"/>
    <property type="evidence" value="ECO:0007669"/>
    <property type="project" value="UniProtKB-EC"/>
</dbReference>
<keyword evidence="3" id="KW-0808">Transferase</keyword>
<dbReference type="InterPro" id="IPR001525">
    <property type="entry name" value="C5_MeTfrase"/>
</dbReference>
<evidence type="ECO:0000256" key="2">
    <source>
        <dbReference type="ARBA" id="ARBA00022603"/>
    </source>
</evidence>
<comment type="caution">
    <text evidence="5">The sequence shown here is derived from an EMBL/GenBank/DDBJ whole genome shotgun (WGS) entry which is preliminary data.</text>
</comment>
<dbReference type="PANTHER" id="PTHR10629">
    <property type="entry name" value="CYTOSINE-SPECIFIC METHYLTRANSFERASE"/>
    <property type="match status" value="1"/>
</dbReference>